<reference evidence="6 7" key="1">
    <citation type="submission" date="2020-08" db="EMBL/GenBank/DDBJ databases">
        <title>Genomic Encyclopedia of Type Strains, Phase IV (KMG-IV): sequencing the most valuable type-strain genomes for metagenomic binning, comparative biology and taxonomic classification.</title>
        <authorList>
            <person name="Goeker M."/>
        </authorList>
    </citation>
    <scope>NUCLEOTIDE SEQUENCE [LARGE SCALE GENOMIC DNA]</scope>
    <source>
        <strain evidence="6 7">DSM 15757</strain>
    </source>
</reference>
<dbReference type="Gene3D" id="3.40.50.300">
    <property type="entry name" value="P-loop containing nucleotide triphosphate hydrolases"/>
    <property type="match status" value="1"/>
</dbReference>
<name>A0ABR6P0Y0_9DEIN</name>
<evidence type="ECO:0000313" key="7">
    <source>
        <dbReference type="Proteomes" id="UP000587579"/>
    </source>
</evidence>
<comment type="caution">
    <text evidence="6">The sequence shown here is derived from an EMBL/GenBank/DDBJ whole genome shotgun (WGS) entry which is preliminary data.</text>
</comment>
<protein>
    <submittedName>
        <fullName evidence="6">ABC-2 type transport system ATP-binding protein</fullName>
    </submittedName>
</protein>
<dbReference type="InterPro" id="IPR050763">
    <property type="entry name" value="ABC_transporter_ATP-binding"/>
</dbReference>
<dbReference type="PANTHER" id="PTHR42711:SF5">
    <property type="entry name" value="ABC TRANSPORTER ATP-BINDING PROTEIN NATA"/>
    <property type="match status" value="1"/>
</dbReference>
<dbReference type="GO" id="GO:0005524">
    <property type="term" value="F:ATP binding"/>
    <property type="evidence" value="ECO:0007669"/>
    <property type="project" value="UniProtKB-KW"/>
</dbReference>
<organism evidence="6 7">
    <name type="scientific">Oceanithermus desulfurans</name>
    <dbReference type="NCBI Taxonomy" id="227924"/>
    <lineage>
        <taxon>Bacteria</taxon>
        <taxon>Thermotogati</taxon>
        <taxon>Deinococcota</taxon>
        <taxon>Deinococci</taxon>
        <taxon>Thermales</taxon>
        <taxon>Thermaceae</taxon>
        <taxon>Oceanithermus</taxon>
    </lineage>
</organism>
<evidence type="ECO:0000259" key="5">
    <source>
        <dbReference type="Pfam" id="PF00005"/>
    </source>
</evidence>
<evidence type="ECO:0000256" key="1">
    <source>
        <dbReference type="ARBA" id="ARBA00005417"/>
    </source>
</evidence>
<dbReference type="Pfam" id="PF00005">
    <property type="entry name" value="ABC_tran"/>
    <property type="match status" value="1"/>
</dbReference>
<evidence type="ECO:0000256" key="4">
    <source>
        <dbReference type="ARBA" id="ARBA00022840"/>
    </source>
</evidence>
<evidence type="ECO:0000256" key="2">
    <source>
        <dbReference type="ARBA" id="ARBA00022448"/>
    </source>
</evidence>
<dbReference type="InterPro" id="IPR003439">
    <property type="entry name" value="ABC_transporter-like_ATP-bd"/>
</dbReference>
<keyword evidence="4 6" id="KW-0067">ATP-binding</keyword>
<comment type="similarity">
    <text evidence="1">Belongs to the ABC transporter superfamily.</text>
</comment>
<keyword evidence="3" id="KW-0547">Nucleotide-binding</keyword>
<keyword evidence="2" id="KW-0813">Transport</keyword>
<accession>A0ABR6P0Y0</accession>
<dbReference type="EMBL" id="JACHEZ010000003">
    <property type="protein sequence ID" value="MBB6029646.1"/>
    <property type="molecule type" value="Genomic_DNA"/>
</dbReference>
<dbReference type="PANTHER" id="PTHR42711">
    <property type="entry name" value="ABC TRANSPORTER ATP-BINDING PROTEIN"/>
    <property type="match status" value="1"/>
</dbReference>
<keyword evidence="7" id="KW-1185">Reference proteome</keyword>
<dbReference type="Proteomes" id="UP000587579">
    <property type="component" value="Unassembled WGS sequence"/>
</dbReference>
<dbReference type="InterPro" id="IPR027417">
    <property type="entry name" value="P-loop_NTPase"/>
</dbReference>
<dbReference type="SUPFAM" id="SSF52540">
    <property type="entry name" value="P-loop containing nucleoside triphosphate hydrolases"/>
    <property type="match status" value="1"/>
</dbReference>
<evidence type="ECO:0000313" key="6">
    <source>
        <dbReference type="EMBL" id="MBB6029646.1"/>
    </source>
</evidence>
<evidence type="ECO:0000256" key="3">
    <source>
        <dbReference type="ARBA" id="ARBA00022741"/>
    </source>
</evidence>
<feature type="domain" description="ABC transporter" evidence="5">
    <location>
        <begin position="2"/>
        <end position="122"/>
    </location>
</feature>
<proteinExistence type="inferred from homology"/>
<gene>
    <name evidence="6" type="ORF">HNQ05_001013</name>
</gene>
<sequence length="257" mass="28925">MGKTTLLRLALGMLAPWSGRVILFGQNPLLSTSRFAGRVGMVLDGRRRLEPRWTGWENIEYHAARLGLSPREYRNWGFHLLERFGLPEHHVVNRYSRGMRQRLRLVIAFLPRPELLLLDEPTLGLDVVGQRVLMQILEEERRAGRALLITSQSLNFLERIADTFTVLRAGRVLAEGSLEAIAETMGQNLRLRLVLAHPERLNGSLPQGWEKDEMGGLLGPMEAGSLASVLELVAARQAGLLDIERESPLERGVSEEQ</sequence>